<feature type="chain" id="PRO_5040896015" description="Lipoprotein" evidence="2">
    <location>
        <begin position="22"/>
        <end position="170"/>
    </location>
</feature>
<accession>A0A9W6SLD9</accession>
<dbReference type="EMBL" id="BSTX01000002">
    <property type="protein sequence ID" value="GLZ77859.1"/>
    <property type="molecule type" value="Genomic_DNA"/>
</dbReference>
<feature type="signal peptide" evidence="2">
    <location>
        <begin position="1"/>
        <end position="21"/>
    </location>
</feature>
<gene>
    <name evidence="3" type="ORF">Afil01_26660</name>
</gene>
<reference evidence="3" key="1">
    <citation type="submission" date="2023-03" db="EMBL/GenBank/DDBJ databases">
        <title>Actinorhabdospora filicis NBRC 111898.</title>
        <authorList>
            <person name="Ichikawa N."/>
            <person name="Sato H."/>
            <person name="Tonouchi N."/>
        </authorList>
    </citation>
    <scope>NUCLEOTIDE SEQUENCE</scope>
    <source>
        <strain evidence="3">NBRC 111898</strain>
    </source>
</reference>
<organism evidence="3 4">
    <name type="scientific">Actinorhabdospora filicis</name>
    <dbReference type="NCBI Taxonomy" id="1785913"/>
    <lineage>
        <taxon>Bacteria</taxon>
        <taxon>Bacillati</taxon>
        <taxon>Actinomycetota</taxon>
        <taxon>Actinomycetes</taxon>
        <taxon>Micromonosporales</taxon>
        <taxon>Micromonosporaceae</taxon>
        <taxon>Actinorhabdospora</taxon>
    </lineage>
</organism>
<dbReference type="AlphaFoldDB" id="A0A9W6SLD9"/>
<keyword evidence="4" id="KW-1185">Reference proteome</keyword>
<dbReference type="PROSITE" id="PS51257">
    <property type="entry name" value="PROKAR_LIPOPROTEIN"/>
    <property type="match status" value="1"/>
</dbReference>
<evidence type="ECO:0000313" key="4">
    <source>
        <dbReference type="Proteomes" id="UP001165079"/>
    </source>
</evidence>
<proteinExistence type="predicted"/>
<dbReference type="Proteomes" id="UP001165079">
    <property type="component" value="Unassembled WGS sequence"/>
</dbReference>
<evidence type="ECO:0000256" key="2">
    <source>
        <dbReference type="SAM" id="SignalP"/>
    </source>
</evidence>
<name>A0A9W6SLD9_9ACTN</name>
<feature type="region of interest" description="Disordered" evidence="1">
    <location>
        <begin position="144"/>
        <end position="170"/>
    </location>
</feature>
<evidence type="ECO:0000313" key="3">
    <source>
        <dbReference type="EMBL" id="GLZ77859.1"/>
    </source>
</evidence>
<dbReference type="RefSeq" id="WP_285663039.1">
    <property type="nucleotide sequence ID" value="NZ_BSTX01000002.1"/>
</dbReference>
<protein>
    <recommendedName>
        <fullName evidence="5">Lipoprotein</fullName>
    </recommendedName>
</protein>
<evidence type="ECO:0008006" key="5">
    <source>
        <dbReference type="Google" id="ProtNLM"/>
    </source>
</evidence>
<evidence type="ECO:0000256" key="1">
    <source>
        <dbReference type="SAM" id="MobiDB-lite"/>
    </source>
</evidence>
<keyword evidence="2" id="KW-0732">Signal</keyword>
<comment type="caution">
    <text evidence="3">The sequence shown here is derived from an EMBL/GenBank/DDBJ whole genome shotgun (WGS) entry which is preliminary data.</text>
</comment>
<sequence>MRFLTPIAIAATLAATLTACSAGPDCTPGEPGPAATSVAAKQGHDELGVTVAVLDWKAEPHPQVPGEGDKVHFRYRVTADPAKFPPDHLSLQACAVDAGSIVLGCTEIGLFPQDASAGEGDDWIGVPTAYRVVLVPDQMYAGPAGCNESDPKDGYGYQPPRYLRPGDKVT</sequence>